<sequence>MTGLRLDAVEVHLAGAPIVRDLTVDCPAGTFVGLLGPNGSGKSTALRTVYHALRPRAGAVLLDGVDLHRDLGPRATARQVAALTQDNAGEVHLRVRDIVATGRLPHQSSFSPASQNDRTVVTDALSAVGMTGQADRPFAGLSGGEKQRVLLARALAQQPRVLVLDEPTNHLDIGARLDLLDLVRSLGITVLAALHDLDLAAAYCDIVHVLADGELLAAGPPADVLTPELLRQVFKVAAHRTIHPITGRPHFAFAALTAPPAPRPAEPADHPSPGPAPASDTPLSSPPRLEGTP</sequence>
<dbReference type="CDD" id="cd03214">
    <property type="entry name" value="ABC_Iron-Siderophores_B12_Hemin"/>
    <property type="match status" value="1"/>
</dbReference>
<dbReference type="AlphaFoldDB" id="A0A0S4QIG0"/>
<dbReference type="InterPro" id="IPR003593">
    <property type="entry name" value="AAA+_ATPase"/>
</dbReference>
<protein>
    <submittedName>
        <fullName evidence="6">Iron complex transport system ATP-binding protein</fullName>
    </submittedName>
</protein>
<dbReference type="InterPro" id="IPR027417">
    <property type="entry name" value="P-loop_NTPase"/>
</dbReference>
<dbReference type="SUPFAM" id="SSF52540">
    <property type="entry name" value="P-loop containing nucleoside triphosphate hydrolases"/>
    <property type="match status" value="1"/>
</dbReference>
<dbReference type="Pfam" id="PF00005">
    <property type="entry name" value="ABC_tran"/>
    <property type="match status" value="1"/>
</dbReference>
<dbReference type="EMBL" id="FAOZ01000003">
    <property type="protein sequence ID" value="CUU54911.1"/>
    <property type="molecule type" value="Genomic_DNA"/>
</dbReference>
<dbReference type="Gene3D" id="3.40.50.300">
    <property type="entry name" value="P-loop containing nucleotide triphosphate hydrolases"/>
    <property type="match status" value="1"/>
</dbReference>
<reference evidence="7" key="1">
    <citation type="submission" date="2015-11" db="EMBL/GenBank/DDBJ databases">
        <authorList>
            <person name="Varghese N."/>
        </authorList>
    </citation>
    <scope>NUCLEOTIDE SEQUENCE [LARGE SCALE GENOMIC DNA]</scope>
    <source>
        <strain evidence="7">DSM 45899</strain>
    </source>
</reference>
<keyword evidence="3 6" id="KW-0067">ATP-binding</keyword>
<feature type="domain" description="ABC transporter" evidence="5">
    <location>
        <begin position="4"/>
        <end position="237"/>
    </location>
</feature>
<keyword evidence="7" id="KW-1185">Reference proteome</keyword>
<gene>
    <name evidence="6" type="ORF">Ga0074812_103401</name>
</gene>
<evidence type="ECO:0000313" key="6">
    <source>
        <dbReference type="EMBL" id="CUU54911.1"/>
    </source>
</evidence>
<dbReference type="PANTHER" id="PTHR42794">
    <property type="entry name" value="HEMIN IMPORT ATP-BINDING PROTEIN HMUV"/>
    <property type="match status" value="1"/>
</dbReference>
<dbReference type="InterPro" id="IPR017871">
    <property type="entry name" value="ABC_transporter-like_CS"/>
</dbReference>
<keyword evidence="1" id="KW-0813">Transport</keyword>
<dbReference type="PROSITE" id="PS50893">
    <property type="entry name" value="ABC_TRANSPORTER_2"/>
    <property type="match status" value="1"/>
</dbReference>
<proteinExistence type="predicted"/>
<evidence type="ECO:0000259" key="5">
    <source>
        <dbReference type="PROSITE" id="PS50893"/>
    </source>
</evidence>
<dbReference type="Proteomes" id="UP000198802">
    <property type="component" value="Unassembled WGS sequence"/>
</dbReference>
<dbReference type="PROSITE" id="PS00211">
    <property type="entry name" value="ABC_TRANSPORTER_1"/>
    <property type="match status" value="1"/>
</dbReference>
<accession>A0A0S4QIG0</accession>
<name>A0A0S4QIG0_9ACTN</name>
<dbReference type="PANTHER" id="PTHR42794:SF2">
    <property type="entry name" value="ABC TRANSPORTER ATP-BINDING PROTEIN"/>
    <property type="match status" value="1"/>
</dbReference>
<evidence type="ECO:0000313" key="7">
    <source>
        <dbReference type="Proteomes" id="UP000198802"/>
    </source>
</evidence>
<dbReference type="GO" id="GO:0005524">
    <property type="term" value="F:ATP binding"/>
    <property type="evidence" value="ECO:0007669"/>
    <property type="project" value="UniProtKB-KW"/>
</dbReference>
<dbReference type="GO" id="GO:0016887">
    <property type="term" value="F:ATP hydrolysis activity"/>
    <property type="evidence" value="ECO:0007669"/>
    <property type="project" value="InterPro"/>
</dbReference>
<evidence type="ECO:0000256" key="2">
    <source>
        <dbReference type="ARBA" id="ARBA00022741"/>
    </source>
</evidence>
<dbReference type="SMART" id="SM00382">
    <property type="entry name" value="AAA"/>
    <property type="match status" value="1"/>
</dbReference>
<organism evidence="6 7">
    <name type="scientific">Parafrankia irregularis</name>
    <dbReference type="NCBI Taxonomy" id="795642"/>
    <lineage>
        <taxon>Bacteria</taxon>
        <taxon>Bacillati</taxon>
        <taxon>Actinomycetota</taxon>
        <taxon>Actinomycetes</taxon>
        <taxon>Frankiales</taxon>
        <taxon>Frankiaceae</taxon>
        <taxon>Parafrankia</taxon>
    </lineage>
</organism>
<dbReference type="RefSeq" id="WP_091272830.1">
    <property type="nucleotide sequence ID" value="NZ_FAOZ01000003.1"/>
</dbReference>
<feature type="region of interest" description="Disordered" evidence="4">
    <location>
        <begin position="257"/>
        <end position="293"/>
    </location>
</feature>
<evidence type="ECO:0000256" key="3">
    <source>
        <dbReference type="ARBA" id="ARBA00022840"/>
    </source>
</evidence>
<keyword evidence="2" id="KW-0547">Nucleotide-binding</keyword>
<evidence type="ECO:0000256" key="1">
    <source>
        <dbReference type="ARBA" id="ARBA00022448"/>
    </source>
</evidence>
<dbReference type="FunFam" id="3.40.50.300:FF:000134">
    <property type="entry name" value="Iron-enterobactin ABC transporter ATP-binding protein"/>
    <property type="match status" value="1"/>
</dbReference>
<evidence type="ECO:0000256" key="4">
    <source>
        <dbReference type="SAM" id="MobiDB-lite"/>
    </source>
</evidence>
<dbReference type="InterPro" id="IPR003439">
    <property type="entry name" value="ABC_transporter-like_ATP-bd"/>
</dbReference>
<feature type="compositionally biased region" description="Pro residues" evidence="4">
    <location>
        <begin position="259"/>
        <end position="276"/>
    </location>
</feature>